<reference evidence="3 4" key="1">
    <citation type="submission" date="2024-09" db="EMBL/GenBank/DDBJ databases">
        <authorList>
            <person name="Sun Q."/>
            <person name="Mori K."/>
        </authorList>
    </citation>
    <scope>NUCLEOTIDE SEQUENCE [LARGE SCALE GENOMIC DNA]</scope>
    <source>
        <strain evidence="3 4">NCAIM B.02537</strain>
    </source>
</reference>
<dbReference type="InterPro" id="IPR053167">
    <property type="entry name" value="Spore_coat_component"/>
</dbReference>
<evidence type="ECO:0000313" key="4">
    <source>
        <dbReference type="Proteomes" id="UP001589943"/>
    </source>
</evidence>
<name>A0ABV6PJ03_9SPHN</name>
<comment type="caution">
    <text evidence="3">The sequence shown here is derived from an EMBL/GenBank/DDBJ whole genome shotgun (WGS) entry which is preliminary data.</text>
</comment>
<gene>
    <name evidence="3" type="ORF">ACFFF7_10295</name>
</gene>
<evidence type="ECO:0000259" key="2">
    <source>
        <dbReference type="Pfam" id="PF05229"/>
    </source>
</evidence>
<dbReference type="SMART" id="SM00972">
    <property type="entry name" value="SCPU"/>
    <property type="match status" value="1"/>
</dbReference>
<dbReference type="EMBL" id="JBHLTL010000006">
    <property type="protein sequence ID" value="MFC0589803.1"/>
    <property type="molecule type" value="Genomic_DNA"/>
</dbReference>
<evidence type="ECO:0000256" key="1">
    <source>
        <dbReference type="SAM" id="SignalP"/>
    </source>
</evidence>
<dbReference type="RefSeq" id="WP_379481265.1">
    <property type="nucleotide sequence ID" value="NZ_JBHLTL010000006.1"/>
</dbReference>
<sequence>MSRIVPGFLFVLTASPALAQSPPVSTVMAVAVEVQAGCSVAASPLLLSAQQGRRGQSSADITIACGPDEPFTVSLDHGSHADGGQRCAYDPVADRYVAYDIFRDPGRSRRWADGPDDVVSGMTNALGKASLQAYGATPAHPDLRTGRYVDQVVVTVSF</sequence>
<evidence type="ECO:0000313" key="3">
    <source>
        <dbReference type="EMBL" id="MFC0589803.1"/>
    </source>
</evidence>
<dbReference type="PANTHER" id="PTHR37089:SF3">
    <property type="entry name" value="EXPORTED PROTEIN"/>
    <property type="match status" value="1"/>
</dbReference>
<dbReference type="InterPro" id="IPR007893">
    <property type="entry name" value="Spore_coat_U/FanG"/>
</dbReference>
<protein>
    <submittedName>
        <fullName evidence="3">Spore coat U domain-containing protein</fullName>
    </submittedName>
</protein>
<organism evidence="3 4">
    <name type="scientific">Novosphingobium aquiterrae</name>
    <dbReference type="NCBI Taxonomy" id="624388"/>
    <lineage>
        <taxon>Bacteria</taxon>
        <taxon>Pseudomonadati</taxon>
        <taxon>Pseudomonadota</taxon>
        <taxon>Alphaproteobacteria</taxon>
        <taxon>Sphingomonadales</taxon>
        <taxon>Sphingomonadaceae</taxon>
        <taxon>Novosphingobium</taxon>
    </lineage>
</organism>
<feature type="signal peptide" evidence="1">
    <location>
        <begin position="1"/>
        <end position="19"/>
    </location>
</feature>
<feature type="chain" id="PRO_5046287313" evidence="1">
    <location>
        <begin position="20"/>
        <end position="158"/>
    </location>
</feature>
<accession>A0ABV6PJ03</accession>
<feature type="domain" description="Spore coat protein U/FanG" evidence="2">
    <location>
        <begin position="27"/>
        <end position="155"/>
    </location>
</feature>
<dbReference type="PANTHER" id="PTHR37089">
    <property type="entry name" value="PROTEIN U-RELATED"/>
    <property type="match status" value="1"/>
</dbReference>
<keyword evidence="4" id="KW-1185">Reference proteome</keyword>
<dbReference type="Pfam" id="PF05229">
    <property type="entry name" value="SCPU"/>
    <property type="match status" value="1"/>
</dbReference>
<proteinExistence type="predicted"/>
<dbReference type="Proteomes" id="UP001589943">
    <property type="component" value="Unassembled WGS sequence"/>
</dbReference>
<keyword evidence="1" id="KW-0732">Signal</keyword>